<organism evidence="1">
    <name type="scientific">viral metagenome</name>
    <dbReference type="NCBI Taxonomy" id="1070528"/>
    <lineage>
        <taxon>unclassified sequences</taxon>
        <taxon>metagenomes</taxon>
        <taxon>organismal metagenomes</taxon>
    </lineage>
</organism>
<dbReference type="Gene3D" id="3.40.50.150">
    <property type="entry name" value="Vaccinia Virus protein VP39"/>
    <property type="match status" value="1"/>
</dbReference>
<proteinExistence type="predicted"/>
<protein>
    <recommendedName>
        <fullName evidence="2">Methyltransferase</fullName>
    </recommendedName>
</protein>
<evidence type="ECO:0000313" key="1">
    <source>
        <dbReference type="EMBL" id="QHU18104.1"/>
    </source>
</evidence>
<dbReference type="InterPro" id="IPR029063">
    <property type="entry name" value="SAM-dependent_MTases_sf"/>
</dbReference>
<reference evidence="1" key="1">
    <citation type="journal article" date="2020" name="Nature">
        <title>Giant virus diversity and host interactions through global metagenomics.</title>
        <authorList>
            <person name="Schulz F."/>
            <person name="Roux S."/>
            <person name="Paez-Espino D."/>
            <person name="Jungbluth S."/>
            <person name="Walsh D.A."/>
            <person name="Denef V.J."/>
            <person name="McMahon K.D."/>
            <person name="Konstantinidis K.T."/>
            <person name="Eloe-Fadrosh E.A."/>
            <person name="Kyrpides N.C."/>
            <person name="Woyke T."/>
        </authorList>
    </citation>
    <scope>NUCLEOTIDE SEQUENCE</scope>
    <source>
        <strain evidence="1">GVMAG-S-3300013006-138</strain>
    </source>
</reference>
<accession>A0A6C0KP19</accession>
<sequence>MISTKEAEKIYLDAEKYMYEDINTLNSFIISKGCPMEGNCFYLHHQQDLSTPLPVLIYKRINYYTLLKHRHVKKMIEIGFNAGHSAAVFLHALQKDSIFISFDICEHPYTKECFEYLQSKHPQLKHMIEGDSTVTLPKFIEENPSEICTYDVIHVDGGHSIDVCLSDLKGAHILLKPGGVLILDDTNADEIMCFIPSLENLGYKMLFQIPTHTYSHILFEKPM</sequence>
<dbReference type="SUPFAM" id="SSF53335">
    <property type="entry name" value="S-adenosyl-L-methionine-dependent methyltransferases"/>
    <property type="match status" value="1"/>
</dbReference>
<name>A0A6C0KP19_9ZZZZ</name>
<evidence type="ECO:0008006" key="2">
    <source>
        <dbReference type="Google" id="ProtNLM"/>
    </source>
</evidence>
<dbReference type="AlphaFoldDB" id="A0A6C0KP19"/>
<dbReference type="CDD" id="cd02440">
    <property type="entry name" value="AdoMet_MTases"/>
    <property type="match status" value="1"/>
</dbReference>
<dbReference type="Pfam" id="PF13578">
    <property type="entry name" value="Methyltransf_24"/>
    <property type="match status" value="1"/>
</dbReference>
<dbReference type="EMBL" id="MN740925">
    <property type="protein sequence ID" value="QHU18104.1"/>
    <property type="molecule type" value="Genomic_DNA"/>
</dbReference>